<comment type="caution">
    <text evidence="8">The sequence shown here is derived from an EMBL/GenBank/DDBJ whole genome shotgun (WGS) entry which is preliminary data.</text>
</comment>
<dbReference type="FunFam" id="3.40.50.300:FF:002125">
    <property type="entry name" value="ATP-dependent helicase HrpB"/>
    <property type="match status" value="1"/>
</dbReference>
<dbReference type="PROSITE" id="PS51192">
    <property type="entry name" value="HELICASE_ATP_BIND_1"/>
    <property type="match status" value="1"/>
</dbReference>
<evidence type="ECO:0000256" key="2">
    <source>
        <dbReference type="ARBA" id="ARBA00022801"/>
    </source>
</evidence>
<dbReference type="SMART" id="SM00847">
    <property type="entry name" value="HA2"/>
    <property type="match status" value="1"/>
</dbReference>
<dbReference type="CDD" id="cd17990">
    <property type="entry name" value="DEXHc_HrpB"/>
    <property type="match status" value="1"/>
</dbReference>
<dbReference type="AlphaFoldDB" id="A0A370U521"/>
<accession>A0A370U521</accession>
<dbReference type="SMART" id="SM00487">
    <property type="entry name" value="DEXDc"/>
    <property type="match status" value="1"/>
</dbReference>
<dbReference type="InterPro" id="IPR007502">
    <property type="entry name" value="Helicase-assoc_dom"/>
</dbReference>
<keyword evidence="1" id="KW-0547">Nucleotide-binding</keyword>
<dbReference type="SMART" id="SM00490">
    <property type="entry name" value="HELICc"/>
    <property type="match status" value="1"/>
</dbReference>
<evidence type="ECO:0000259" key="7">
    <source>
        <dbReference type="PROSITE" id="PS51194"/>
    </source>
</evidence>
<dbReference type="SUPFAM" id="SSF52540">
    <property type="entry name" value="P-loop containing nucleoside triphosphate hydrolases"/>
    <property type="match status" value="1"/>
</dbReference>
<dbReference type="NCBIfam" id="TIGR01970">
    <property type="entry name" value="DEAH_box_HrpB"/>
    <property type="match status" value="1"/>
</dbReference>
<feature type="domain" description="Helicase ATP-binding" evidence="6">
    <location>
        <begin position="15"/>
        <end position="181"/>
    </location>
</feature>
<reference evidence="8 9" key="1">
    <citation type="submission" date="2018-06" db="EMBL/GenBank/DDBJ databases">
        <title>Marinomonas sp. YLB-05 draft genome sequence.</title>
        <authorList>
            <person name="Yu L."/>
            <person name="Tang X."/>
        </authorList>
    </citation>
    <scope>NUCLEOTIDE SEQUENCE [LARGE SCALE GENOMIC DNA]</scope>
    <source>
        <strain evidence="8 9">YLB-05</strain>
    </source>
</reference>
<feature type="region of interest" description="Disordered" evidence="5">
    <location>
        <begin position="805"/>
        <end position="827"/>
    </location>
</feature>
<dbReference type="InterPro" id="IPR010225">
    <property type="entry name" value="HrpB"/>
</dbReference>
<dbReference type="GO" id="GO:0016787">
    <property type="term" value="F:hydrolase activity"/>
    <property type="evidence" value="ECO:0007669"/>
    <property type="project" value="UniProtKB-KW"/>
</dbReference>
<dbReference type="GO" id="GO:0003676">
    <property type="term" value="F:nucleic acid binding"/>
    <property type="evidence" value="ECO:0007669"/>
    <property type="project" value="InterPro"/>
</dbReference>
<sequence>MTSRLPIHSVLDALKRQLSEHDEAILEAAPGAGKTTVVPLALLDAEWLGKRKIIMLEPRRLAARSAAKRLADQLGEPLGQRVGYQIRQDGKQSQSTQLLVVTEGVLTRMLQDDPSLDDVALIIFDEFHERNLHSDFALALCLQARVLFRDEIPLKLLIMSATLDSSRLQTLLGCQPIISEGRQYPIDIRYSNLALKQPDVPLQVSKLIIRALSEEAGSLLAFLPGQREIRQVAQYLEGKLPDQTELLRLFGDLSVTEQEHVIAPAKEGWRKIILATSIAQTSLTINGIRIVVDSGLAREARFDAKTATTRLHTRSASQAETIQRMGRAGRVESGVCYRWWSPEQQQRLSPQSSPQILLEDLSSLVLESVKWGIKDTAELDWVTPPPSAHWQQADDLLVQLGILRTDKTMQLSQDGQRVSRYPLPPRLACLLDQAVQLNCLEQGLSLAAMLYDAPSRQHSSSDILSALQQMSHSTFNAQWKRSKANLKRAIVDTRTTHDLQTHDPIGWMLAKAFPDRVALRQRVIGEQVIFKLSNGRQAWLPRHDDNAHHDFIITVELGGTSDQELDKVYLSHGIELETIKTCLHSQLKKSQRCEWNRSNGGLVGEEEIWLSKLCIEQNKIQQLPDDAVIQASCDYIRKQGLASLNWQPDSLNLRHRIHFARTHLDAEIPPTTDSYLSESLEQWLAPFLIGITRVSQLEKLSLLEPLKSLLNWEQQQKLERLPTKLRVASGSYISVDYQHDTPTVRVKLQEMFGETQSPSIAGVPVKIELLSPAQRPLAVTQDLTYFWQEVYPEVRKEMRGRYPKHPWPENPLTAEATHKTNRALRER</sequence>
<dbReference type="Proteomes" id="UP000254326">
    <property type="component" value="Unassembled WGS sequence"/>
</dbReference>
<dbReference type="EMBL" id="QKRA01000013">
    <property type="protein sequence ID" value="RDL42871.1"/>
    <property type="molecule type" value="Genomic_DNA"/>
</dbReference>
<dbReference type="Pfam" id="PF00270">
    <property type="entry name" value="DEAD"/>
    <property type="match status" value="1"/>
</dbReference>
<evidence type="ECO:0000256" key="4">
    <source>
        <dbReference type="ARBA" id="ARBA00022840"/>
    </source>
</evidence>
<keyword evidence="9" id="KW-1185">Reference proteome</keyword>
<dbReference type="InterPro" id="IPR001650">
    <property type="entry name" value="Helicase_C-like"/>
</dbReference>
<dbReference type="OrthoDB" id="9805617at2"/>
<evidence type="ECO:0000259" key="6">
    <source>
        <dbReference type="PROSITE" id="PS51192"/>
    </source>
</evidence>
<keyword evidence="2" id="KW-0378">Hydrolase</keyword>
<gene>
    <name evidence="8" type="primary">hrpB</name>
    <name evidence="8" type="ORF">DN730_17575</name>
</gene>
<dbReference type="PANTHER" id="PTHR43519">
    <property type="entry name" value="ATP-DEPENDENT RNA HELICASE HRPB"/>
    <property type="match status" value="1"/>
</dbReference>
<evidence type="ECO:0000256" key="3">
    <source>
        <dbReference type="ARBA" id="ARBA00022806"/>
    </source>
</evidence>
<dbReference type="PROSITE" id="PS51194">
    <property type="entry name" value="HELICASE_CTER"/>
    <property type="match status" value="1"/>
</dbReference>
<dbReference type="Pfam" id="PF00271">
    <property type="entry name" value="Helicase_C"/>
    <property type="match status" value="1"/>
</dbReference>
<dbReference type="PIRSF" id="PIRSF005496">
    <property type="entry name" value="ATP_hel_hrpB"/>
    <property type="match status" value="1"/>
</dbReference>
<evidence type="ECO:0000313" key="9">
    <source>
        <dbReference type="Proteomes" id="UP000254326"/>
    </source>
</evidence>
<dbReference type="Pfam" id="PF08482">
    <property type="entry name" value="HrpB_C"/>
    <property type="match status" value="1"/>
</dbReference>
<dbReference type="InterPro" id="IPR013689">
    <property type="entry name" value="RNA_helicase_ATP-dep_HrpB_C"/>
</dbReference>
<dbReference type="CDD" id="cd18791">
    <property type="entry name" value="SF2_C_RHA"/>
    <property type="match status" value="1"/>
</dbReference>
<dbReference type="InterPro" id="IPR049614">
    <property type="entry name" value="HrpB_DEXH"/>
</dbReference>
<evidence type="ECO:0000313" key="8">
    <source>
        <dbReference type="EMBL" id="RDL42871.1"/>
    </source>
</evidence>
<dbReference type="PANTHER" id="PTHR43519:SF1">
    <property type="entry name" value="ATP-DEPENDENT RNA HELICASE HRPB"/>
    <property type="match status" value="1"/>
</dbReference>
<organism evidence="8 9">
    <name type="scientific">Marinomonas piezotolerans</name>
    <dbReference type="NCBI Taxonomy" id="2213058"/>
    <lineage>
        <taxon>Bacteria</taxon>
        <taxon>Pseudomonadati</taxon>
        <taxon>Pseudomonadota</taxon>
        <taxon>Gammaproteobacteria</taxon>
        <taxon>Oceanospirillales</taxon>
        <taxon>Oceanospirillaceae</taxon>
        <taxon>Marinomonas</taxon>
    </lineage>
</organism>
<evidence type="ECO:0000256" key="5">
    <source>
        <dbReference type="SAM" id="MobiDB-lite"/>
    </source>
</evidence>
<dbReference type="RefSeq" id="WP_115469445.1">
    <property type="nucleotide sequence ID" value="NZ_QKRA01000013.1"/>
</dbReference>
<dbReference type="InterPro" id="IPR027417">
    <property type="entry name" value="P-loop_NTPase"/>
</dbReference>
<dbReference type="GO" id="GO:0005524">
    <property type="term" value="F:ATP binding"/>
    <property type="evidence" value="ECO:0007669"/>
    <property type="project" value="UniProtKB-KW"/>
</dbReference>
<dbReference type="InterPro" id="IPR014001">
    <property type="entry name" value="Helicase_ATP-bd"/>
</dbReference>
<proteinExistence type="predicted"/>
<feature type="domain" description="Helicase C-terminal" evidence="7">
    <location>
        <begin position="203"/>
        <end position="372"/>
    </location>
</feature>
<keyword evidence="3 8" id="KW-0347">Helicase</keyword>
<protein>
    <submittedName>
        <fullName evidence="8">ATP-dependent helicase HrpB</fullName>
    </submittedName>
</protein>
<dbReference type="Gene3D" id="1.20.120.1080">
    <property type="match status" value="1"/>
</dbReference>
<dbReference type="GO" id="GO:0004386">
    <property type="term" value="F:helicase activity"/>
    <property type="evidence" value="ECO:0007669"/>
    <property type="project" value="UniProtKB-KW"/>
</dbReference>
<name>A0A370U521_9GAMM</name>
<dbReference type="InterPro" id="IPR011545">
    <property type="entry name" value="DEAD/DEAH_box_helicase_dom"/>
</dbReference>
<dbReference type="Gene3D" id="3.40.50.300">
    <property type="entry name" value="P-loop containing nucleotide triphosphate hydrolases"/>
    <property type="match status" value="2"/>
</dbReference>
<evidence type="ECO:0000256" key="1">
    <source>
        <dbReference type="ARBA" id="ARBA00022741"/>
    </source>
</evidence>
<keyword evidence="4" id="KW-0067">ATP-binding</keyword>